<evidence type="ECO:0000256" key="4">
    <source>
        <dbReference type="ARBA" id="ARBA00023163"/>
    </source>
</evidence>
<dbReference type="Gene3D" id="3.40.190.10">
    <property type="entry name" value="Periplasmic binding protein-like II"/>
    <property type="match status" value="1"/>
</dbReference>
<dbReference type="InterPro" id="IPR036388">
    <property type="entry name" value="WH-like_DNA-bd_sf"/>
</dbReference>
<comment type="similarity">
    <text evidence="1">Belongs to the LysR transcriptional regulatory family.</text>
</comment>
<feature type="domain" description="HTH lysR-type" evidence="5">
    <location>
        <begin position="2"/>
        <end position="59"/>
    </location>
</feature>
<accession>A0ABY4FMP1</accession>
<dbReference type="PANTHER" id="PTHR30419:SF8">
    <property type="entry name" value="NITROGEN ASSIMILATION TRANSCRIPTIONAL ACTIVATOR-RELATED"/>
    <property type="match status" value="1"/>
</dbReference>
<evidence type="ECO:0000259" key="5">
    <source>
        <dbReference type="PROSITE" id="PS50931"/>
    </source>
</evidence>
<keyword evidence="3" id="KW-0238">DNA-binding</keyword>
<protein>
    <submittedName>
        <fullName evidence="6">LysR family transcriptional regulator</fullName>
    </submittedName>
</protein>
<dbReference type="Proteomes" id="UP000831786">
    <property type="component" value="Chromosome"/>
</dbReference>
<dbReference type="PRINTS" id="PR00039">
    <property type="entry name" value="HTHLYSR"/>
</dbReference>
<dbReference type="InterPro" id="IPR005119">
    <property type="entry name" value="LysR_subst-bd"/>
</dbReference>
<dbReference type="CDD" id="cd05466">
    <property type="entry name" value="PBP2_LTTR_substrate"/>
    <property type="match status" value="1"/>
</dbReference>
<dbReference type="RefSeq" id="WP_244728284.1">
    <property type="nucleotide sequence ID" value="NZ_CP095045.1"/>
</dbReference>
<evidence type="ECO:0000256" key="1">
    <source>
        <dbReference type="ARBA" id="ARBA00009437"/>
    </source>
</evidence>
<evidence type="ECO:0000256" key="2">
    <source>
        <dbReference type="ARBA" id="ARBA00023015"/>
    </source>
</evidence>
<keyword evidence="4" id="KW-0804">Transcription</keyword>
<dbReference type="Pfam" id="PF03466">
    <property type="entry name" value="LysR_substrate"/>
    <property type="match status" value="1"/>
</dbReference>
<keyword evidence="2" id="KW-0805">Transcription regulation</keyword>
<reference evidence="6 7" key="1">
    <citation type="submission" date="2022-04" db="EMBL/GenBank/DDBJ databases">
        <title>Leucobacter sp. isolated from rhizosphere of garlic.</title>
        <authorList>
            <person name="Won M."/>
            <person name="Lee C.-M."/>
            <person name="Woen H.-Y."/>
            <person name="Kwon S.-W."/>
        </authorList>
    </citation>
    <scope>NUCLEOTIDE SEQUENCE [LARGE SCALE GENOMIC DNA]</scope>
    <source>
        <strain evidence="6 7">H21R-40</strain>
    </source>
</reference>
<dbReference type="PROSITE" id="PS50931">
    <property type="entry name" value="HTH_LYSR"/>
    <property type="match status" value="1"/>
</dbReference>
<dbReference type="InterPro" id="IPR036390">
    <property type="entry name" value="WH_DNA-bd_sf"/>
</dbReference>
<evidence type="ECO:0000313" key="7">
    <source>
        <dbReference type="Proteomes" id="UP000831786"/>
    </source>
</evidence>
<keyword evidence="7" id="KW-1185">Reference proteome</keyword>
<evidence type="ECO:0000313" key="6">
    <source>
        <dbReference type="EMBL" id="UOQ57526.1"/>
    </source>
</evidence>
<dbReference type="SUPFAM" id="SSF53850">
    <property type="entry name" value="Periplasmic binding protein-like II"/>
    <property type="match status" value="1"/>
</dbReference>
<name>A0ABY4FMP1_9MICO</name>
<proteinExistence type="inferred from homology"/>
<evidence type="ECO:0000256" key="3">
    <source>
        <dbReference type="ARBA" id="ARBA00023125"/>
    </source>
</evidence>
<dbReference type="Pfam" id="PF00126">
    <property type="entry name" value="HTH_1"/>
    <property type="match status" value="1"/>
</dbReference>
<sequence length="309" mass="33489">MLDLQRLEHFRVLASHQSYTAAAAALHVSQPTLTRSIQGLEKSLNARLLDRGRNGVELTDVGLELLHHAHSLAQHVTSIEADISMRSQGMRGHVNIGLGPNIGGMILPSVISEIVDSEHDITLRATLSPATEMYAMTLNGELDFFVSRMPNPSWLEKLDVLPIGMARTEFFVRPAHPLAAKKRVKLADVLEYQRICGTAWNEVLASSSADQDIPPLEASIEVDDSGVLARAVHDADLILVGMNQEPAASGLVRLAISDRKQLFPGAPVTLNRPTHRSLSPAGRFVLRIVLAHAYAIFGGPGTAPPPELD</sequence>
<dbReference type="InterPro" id="IPR000847">
    <property type="entry name" value="LysR_HTH_N"/>
</dbReference>
<dbReference type="InterPro" id="IPR050950">
    <property type="entry name" value="HTH-type_LysR_regulators"/>
</dbReference>
<gene>
    <name evidence="6" type="ORF">MUN78_01375</name>
</gene>
<dbReference type="PANTHER" id="PTHR30419">
    <property type="entry name" value="HTH-TYPE TRANSCRIPTIONAL REGULATOR YBHD"/>
    <property type="match status" value="1"/>
</dbReference>
<dbReference type="Gene3D" id="1.10.10.10">
    <property type="entry name" value="Winged helix-like DNA-binding domain superfamily/Winged helix DNA-binding domain"/>
    <property type="match status" value="1"/>
</dbReference>
<dbReference type="EMBL" id="CP095045">
    <property type="protein sequence ID" value="UOQ57526.1"/>
    <property type="molecule type" value="Genomic_DNA"/>
</dbReference>
<dbReference type="SUPFAM" id="SSF46785">
    <property type="entry name" value="Winged helix' DNA-binding domain"/>
    <property type="match status" value="1"/>
</dbReference>
<organism evidence="6 7">
    <name type="scientific">Leucobacter allii</name>
    <dbReference type="NCBI Taxonomy" id="2932247"/>
    <lineage>
        <taxon>Bacteria</taxon>
        <taxon>Bacillati</taxon>
        <taxon>Actinomycetota</taxon>
        <taxon>Actinomycetes</taxon>
        <taxon>Micrococcales</taxon>
        <taxon>Microbacteriaceae</taxon>
        <taxon>Leucobacter</taxon>
    </lineage>
</organism>